<feature type="domain" description="AMP-binding enzyme C-terminal" evidence="2">
    <location>
        <begin position="421"/>
        <end position="495"/>
    </location>
</feature>
<dbReference type="InterPro" id="IPR025110">
    <property type="entry name" value="AMP-bd_C"/>
</dbReference>
<dbReference type="OrthoDB" id="9803968at2"/>
<keyword evidence="3" id="KW-0436">Ligase</keyword>
<dbReference type="Pfam" id="PF00501">
    <property type="entry name" value="AMP-binding"/>
    <property type="match status" value="1"/>
</dbReference>
<dbReference type="Proteomes" id="UP000030004">
    <property type="component" value="Unassembled WGS sequence"/>
</dbReference>
<dbReference type="InterPro" id="IPR000873">
    <property type="entry name" value="AMP-dep_synth/lig_dom"/>
</dbReference>
<gene>
    <name evidence="3" type="ORF">ATO9_16115</name>
</gene>
<dbReference type="InterPro" id="IPR045851">
    <property type="entry name" value="AMP-bd_C_sf"/>
</dbReference>
<keyword evidence="4" id="KW-1185">Reference proteome</keyword>
<dbReference type="InterPro" id="IPR020845">
    <property type="entry name" value="AMP-binding_CS"/>
</dbReference>
<accession>A0A0A0EA67</accession>
<evidence type="ECO:0000313" key="3">
    <source>
        <dbReference type="EMBL" id="KGM47836.1"/>
    </source>
</evidence>
<dbReference type="STRING" id="1461694.ATO9_16115"/>
<dbReference type="eggNOG" id="COG0318">
    <property type="taxonomic scope" value="Bacteria"/>
</dbReference>
<dbReference type="PANTHER" id="PTHR43767">
    <property type="entry name" value="LONG-CHAIN-FATTY-ACID--COA LIGASE"/>
    <property type="match status" value="1"/>
</dbReference>
<protein>
    <submittedName>
        <fullName evidence="3">4-coumarate--CoA ligase</fullName>
    </submittedName>
</protein>
<organism evidence="3 4">
    <name type="scientific">Pseudooceanicola atlanticus</name>
    <dbReference type="NCBI Taxonomy" id="1461694"/>
    <lineage>
        <taxon>Bacteria</taxon>
        <taxon>Pseudomonadati</taxon>
        <taxon>Pseudomonadota</taxon>
        <taxon>Alphaproteobacteria</taxon>
        <taxon>Rhodobacterales</taxon>
        <taxon>Paracoccaceae</taxon>
        <taxon>Pseudooceanicola</taxon>
    </lineage>
</organism>
<dbReference type="PROSITE" id="PS00455">
    <property type="entry name" value="AMP_BINDING"/>
    <property type="match status" value="1"/>
</dbReference>
<dbReference type="AlphaFoldDB" id="A0A0A0EA67"/>
<comment type="caution">
    <text evidence="3">The sequence shown here is derived from an EMBL/GenBank/DDBJ whole genome shotgun (WGS) entry which is preliminary data.</text>
</comment>
<reference evidence="3 4" key="1">
    <citation type="journal article" date="2015" name="Antonie Van Leeuwenhoek">
        <title>Pseudooceanicola atlanticus gen. nov. sp. nov., isolated from surface seawater of the Atlantic Ocean and reclassification of Oceanicola batsensis, Oceanicola marinus, Oceanicola nitratireducens, Oceanicola nanhaiensis, Oceanicola antarcticus and Oceanicola flagellatus, as Pseudooceanicola batsensis comb. nov., Pseudooceanicola marinus comb. nov., Pseudooceanicola nitratireducens comb. nov., Pseudooceanicola nanhaiensis comb. nov., Pseudooceanicola antarcticus comb. nov., and Pseudooceanicola flagellatus comb. nov.</title>
        <authorList>
            <person name="Lai Q."/>
            <person name="Li G."/>
            <person name="Liu X."/>
            <person name="Du Y."/>
            <person name="Sun F."/>
            <person name="Shao Z."/>
        </authorList>
    </citation>
    <scope>NUCLEOTIDE SEQUENCE [LARGE SCALE GENOMIC DNA]</scope>
    <source>
        <strain evidence="3 4">22II-s11g</strain>
    </source>
</reference>
<dbReference type="SUPFAM" id="SSF56801">
    <property type="entry name" value="Acetyl-CoA synthetase-like"/>
    <property type="match status" value="1"/>
</dbReference>
<dbReference type="InterPro" id="IPR050237">
    <property type="entry name" value="ATP-dep_AMP-bd_enzyme"/>
</dbReference>
<evidence type="ECO:0000313" key="4">
    <source>
        <dbReference type="Proteomes" id="UP000030004"/>
    </source>
</evidence>
<evidence type="ECO:0000259" key="2">
    <source>
        <dbReference type="Pfam" id="PF13193"/>
    </source>
</evidence>
<dbReference type="InterPro" id="IPR042099">
    <property type="entry name" value="ANL_N_sf"/>
</dbReference>
<proteinExistence type="predicted"/>
<feature type="domain" description="AMP-dependent synthetase/ligase" evidence="1">
    <location>
        <begin position="22"/>
        <end position="365"/>
    </location>
</feature>
<sequence>MKRFTPPEVENEAFLDFGAAIQANARDKAERPAIILGETSLTWADFGAMVAQVAGKLRAEGIGRGHYVASLAENSIGHIVLYSAVVAAGACIVPLPFSATPEALTRMVEDSGSRLLFASAAQRQVAEGLGAEQVIGMETVTDWAADAEPAAPADVAPDDLFNIIYSSGTTGLPKGILHDHRFRSRQLRRITNFGMTGDDTMVISTPIYSNTTLFGMLPALSLGATLIVMAKFNTLEFLDLSQRHRPTHAILVPVQYMRLMAEPRFDEFDLSSYRCKFSTSAPLPGKLIAKVMEKWPGNLIEVYGMTEGGISTALNCEAFPDKWDTVGRVGAGVDMRVIDEEGNELPAGSFGELVGRGPSMTQGYHNLPDKTSELLWRDAEGKDFIRSGDMGRIDEDGFVHLMDRKKDMIISGGFNIYAADLEAVLRQHPDVTDTAVIAIPSDAWGETPLGFVVLASGSSATAEEVLEFANARLGKTQRISKIEVRDELPRSDIGKILKKDLRAEYEAA</sequence>
<dbReference type="RefSeq" id="WP_043751346.1">
    <property type="nucleotide sequence ID" value="NZ_AQQX01000007.1"/>
</dbReference>
<dbReference type="Gene3D" id="3.40.50.12780">
    <property type="entry name" value="N-terminal domain of ligase-like"/>
    <property type="match status" value="1"/>
</dbReference>
<evidence type="ECO:0000259" key="1">
    <source>
        <dbReference type="Pfam" id="PF00501"/>
    </source>
</evidence>
<dbReference type="PANTHER" id="PTHR43767:SF1">
    <property type="entry name" value="NONRIBOSOMAL PEPTIDE SYNTHASE PES1 (EUROFUNG)-RELATED"/>
    <property type="match status" value="1"/>
</dbReference>
<name>A0A0A0EA67_9RHOB</name>
<dbReference type="Gene3D" id="3.30.300.30">
    <property type="match status" value="1"/>
</dbReference>
<dbReference type="Pfam" id="PF13193">
    <property type="entry name" value="AMP-binding_C"/>
    <property type="match status" value="1"/>
</dbReference>
<dbReference type="EMBL" id="AQQX01000007">
    <property type="protein sequence ID" value="KGM47836.1"/>
    <property type="molecule type" value="Genomic_DNA"/>
</dbReference>
<dbReference type="GO" id="GO:0016878">
    <property type="term" value="F:acid-thiol ligase activity"/>
    <property type="evidence" value="ECO:0007669"/>
    <property type="project" value="UniProtKB-ARBA"/>
</dbReference>